<dbReference type="InterPro" id="IPR003368">
    <property type="entry name" value="POMP_repeat"/>
</dbReference>
<dbReference type="NCBIfam" id="TIGR01376">
    <property type="entry name" value="POMP_repeat"/>
    <property type="match status" value="1"/>
</dbReference>
<dbReference type="EMBL" id="MCFH01000007">
    <property type="protein sequence ID" value="ORX56675.1"/>
    <property type="molecule type" value="Genomic_DNA"/>
</dbReference>
<dbReference type="Proteomes" id="UP000193719">
    <property type="component" value="Unassembled WGS sequence"/>
</dbReference>
<evidence type="ECO:0000313" key="10">
    <source>
        <dbReference type="Proteomes" id="UP000193719"/>
    </source>
</evidence>
<gene>
    <name evidence="9" type="ORF">BCR36DRAFT_280239</name>
</gene>
<keyword evidence="10" id="KW-1185">Reference proteome</keyword>
<dbReference type="InterPro" id="IPR000742">
    <property type="entry name" value="EGF"/>
</dbReference>
<organism evidence="9 10">
    <name type="scientific">Piromyces finnis</name>
    <dbReference type="NCBI Taxonomy" id="1754191"/>
    <lineage>
        <taxon>Eukaryota</taxon>
        <taxon>Fungi</taxon>
        <taxon>Fungi incertae sedis</taxon>
        <taxon>Chytridiomycota</taxon>
        <taxon>Chytridiomycota incertae sedis</taxon>
        <taxon>Neocallimastigomycetes</taxon>
        <taxon>Neocallimastigales</taxon>
        <taxon>Neocallimastigaceae</taxon>
        <taxon>Piromyces</taxon>
    </lineage>
</organism>
<evidence type="ECO:0000256" key="1">
    <source>
        <dbReference type="ARBA" id="ARBA00004196"/>
    </source>
</evidence>
<keyword evidence="5" id="KW-0732">Signal</keyword>
<sequence>MNKYKNKSQNYINIDKCIFNKNSANVFGGAIYSTLKNNTLSNTKFLFNHALNAGGILYLYYDEFENIENSKYLYEFNVYKSNNTAGSFGNNYTSNPSQVLIENENINNISVKSGICNITELKLYSFPNRIFSLNFFMDLTKYNNIYFKNNNITVKIKECDKSEISITNYGIPHCEKPICDCTKYNETNVICSKGQNNINNYKENKCVCINGYNGETCNDMIIYDIRYLLK</sequence>
<reference evidence="9 10" key="2">
    <citation type="submission" date="2016-08" db="EMBL/GenBank/DDBJ databases">
        <title>Pervasive Adenine N6-methylation of Active Genes in Fungi.</title>
        <authorList>
            <consortium name="DOE Joint Genome Institute"/>
            <person name="Mondo S.J."/>
            <person name="Dannebaum R.O."/>
            <person name="Kuo R.C."/>
            <person name="Labutti K."/>
            <person name="Haridas S."/>
            <person name="Kuo A."/>
            <person name="Salamov A."/>
            <person name="Ahrendt S.R."/>
            <person name="Lipzen A."/>
            <person name="Sullivan W."/>
            <person name="Andreopoulos W.B."/>
            <person name="Clum A."/>
            <person name="Lindquist E."/>
            <person name="Daum C."/>
            <person name="Ramamoorthy G.K."/>
            <person name="Gryganskyi A."/>
            <person name="Culley D."/>
            <person name="Magnuson J.K."/>
            <person name="James T.Y."/>
            <person name="O'Malley M.A."/>
            <person name="Stajich J.E."/>
            <person name="Spatafora J.W."/>
            <person name="Visel A."/>
            <person name="Grigoriev I.V."/>
        </authorList>
    </citation>
    <scope>NUCLEOTIDE SEQUENCE [LARGE SCALE GENOMIC DNA]</scope>
    <source>
        <strain evidence="10">finn</strain>
    </source>
</reference>
<evidence type="ECO:0000259" key="8">
    <source>
        <dbReference type="PROSITE" id="PS01186"/>
    </source>
</evidence>
<evidence type="ECO:0000256" key="4">
    <source>
        <dbReference type="ARBA" id="ARBA00022525"/>
    </source>
</evidence>
<dbReference type="GO" id="GO:0005576">
    <property type="term" value="C:extracellular region"/>
    <property type="evidence" value="ECO:0007669"/>
    <property type="project" value="UniProtKB-SubCell"/>
</dbReference>
<protein>
    <recommendedName>
        <fullName evidence="8">EGF-like domain-containing protein</fullName>
    </recommendedName>
</protein>
<evidence type="ECO:0000256" key="5">
    <source>
        <dbReference type="ARBA" id="ARBA00022729"/>
    </source>
</evidence>
<proteinExistence type="predicted"/>
<feature type="domain" description="EGF-like" evidence="8">
    <location>
        <begin position="206"/>
        <end position="217"/>
    </location>
</feature>
<evidence type="ECO:0000256" key="7">
    <source>
        <dbReference type="ARBA" id="ARBA00023237"/>
    </source>
</evidence>
<keyword evidence="4" id="KW-0964">Secreted</keyword>
<evidence type="ECO:0000256" key="3">
    <source>
        <dbReference type="ARBA" id="ARBA00004613"/>
    </source>
</evidence>
<keyword evidence="7" id="KW-0998">Cell outer membrane</keyword>
<comment type="caution">
    <text evidence="9">The sequence shown here is derived from an EMBL/GenBank/DDBJ whole genome shotgun (WGS) entry which is preliminary data.</text>
</comment>
<evidence type="ECO:0000256" key="2">
    <source>
        <dbReference type="ARBA" id="ARBA00004442"/>
    </source>
</evidence>
<name>A0A1Y1VIS2_9FUNG</name>
<dbReference type="PROSITE" id="PS01186">
    <property type="entry name" value="EGF_2"/>
    <property type="match status" value="1"/>
</dbReference>
<dbReference type="AlphaFoldDB" id="A0A1Y1VIS2"/>
<accession>A0A1Y1VIS2</accession>
<evidence type="ECO:0000313" key="9">
    <source>
        <dbReference type="EMBL" id="ORX56675.1"/>
    </source>
</evidence>
<reference evidence="9 10" key="1">
    <citation type="submission" date="2016-08" db="EMBL/GenBank/DDBJ databases">
        <title>Genomes of anaerobic fungi encode conserved fungal cellulosomes for biomass hydrolysis.</title>
        <authorList>
            <consortium name="DOE Joint Genome Institute"/>
            <person name="Haitjema C.H."/>
            <person name="Gilmore S.P."/>
            <person name="Henske J.K."/>
            <person name="Solomon K.V."/>
            <person name="De Groot R."/>
            <person name="Kuo A."/>
            <person name="Mondo S.J."/>
            <person name="Salamov A.A."/>
            <person name="Labutti K."/>
            <person name="Zhao Z."/>
            <person name="Chiniquy J."/>
            <person name="Barry K."/>
            <person name="Brewer H.M."/>
            <person name="Purvine S.O."/>
            <person name="Wright A.T."/>
            <person name="Boxma B."/>
            <person name="Van Alen T."/>
            <person name="Hackstein J.H."/>
            <person name="Baker S.E."/>
            <person name="Grigoriev I.V."/>
            <person name="O'Malley M.A."/>
        </authorList>
    </citation>
    <scope>NUCLEOTIDE SEQUENCE [LARGE SCALE GENOMIC DNA]</scope>
    <source>
        <strain evidence="10">finn</strain>
    </source>
</reference>
<comment type="subcellular location">
    <subcellularLocation>
        <location evidence="1">Cell envelope</location>
    </subcellularLocation>
    <subcellularLocation>
        <location evidence="2">Cell outer membrane</location>
    </subcellularLocation>
    <subcellularLocation>
        <location evidence="3">Secreted</location>
    </subcellularLocation>
</comment>
<evidence type="ECO:0000256" key="6">
    <source>
        <dbReference type="ARBA" id="ARBA00023136"/>
    </source>
</evidence>
<keyword evidence="6" id="KW-0472">Membrane</keyword>